<keyword evidence="3" id="KW-1185">Reference proteome</keyword>
<dbReference type="OrthoDB" id="7741116at2"/>
<dbReference type="Proteomes" id="UP000309550">
    <property type="component" value="Unassembled WGS sequence"/>
</dbReference>
<dbReference type="RefSeq" id="WP_138660208.1">
    <property type="nucleotide sequence ID" value="NZ_VANS01000001.1"/>
</dbReference>
<feature type="signal peptide" evidence="1">
    <location>
        <begin position="1"/>
        <end position="38"/>
    </location>
</feature>
<evidence type="ECO:0000256" key="1">
    <source>
        <dbReference type="SAM" id="SignalP"/>
    </source>
</evidence>
<organism evidence="2 3">
    <name type="scientific">Sulfitobacter sabulilitoris</name>
    <dbReference type="NCBI Taxonomy" id="2562655"/>
    <lineage>
        <taxon>Bacteria</taxon>
        <taxon>Pseudomonadati</taxon>
        <taxon>Pseudomonadota</taxon>
        <taxon>Alphaproteobacteria</taxon>
        <taxon>Rhodobacterales</taxon>
        <taxon>Roseobacteraceae</taxon>
        <taxon>Sulfitobacter</taxon>
    </lineage>
</organism>
<proteinExistence type="predicted"/>
<name>A0A5S3PI57_9RHOB</name>
<reference evidence="2 3" key="1">
    <citation type="submission" date="2019-05" db="EMBL/GenBank/DDBJ databases">
        <title>Sulfitobacter sabulilitoris sp. nov., isolated from a marine sand.</title>
        <authorList>
            <person name="Yoon J.-H."/>
        </authorList>
    </citation>
    <scope>NUCLEOTIDE SEQUENCE [LARGE SCALE GENOMIC DNA]</scope>
    <source>
        <strain evidence="2 3">HSMS-29</strain>
    </source>
</reference>
<evidence type="ECO:0000313" key="3">
    <source>
        <dbReference type="Proteomes" id="UP000309550"/>
    </source>
</evidence>
<evidence type="ECO:0000313" key="2">
    <source>
        <dbReference type="EMBL" id="TMM54034.1"/>
    </source>
</evidence>
<dbReference type="EMBL" id="VANS01000001">
    <property type="protein sequence ID" value="TMM54034.1"/>
    <property type="molecule type" value="Genomic_DNA"/>
</dbReference>
<sequence length="208" mass="22221">MMFKSACAPRGIPMRRRSWWPALALPLLAALQAAPAQADGTFFQFDVSSSTTSAVVNMARGPVSFGAIAVDYDGGDSYGVNALYRLPWGGDLATLRAGPSLGYERKDTGAGRARAGVKLVAERYDATRYGSFFVLADLNSIENAWFLLAQFGLSGPGITIEVSHGESDTYRETTLAMSRALDDGPVSLRAGYRFDAGEVFAGIAINTF</sequence>
<evidence type="ECO:0008006" key="4">
    <source>
        <dbReference type="Google" id="ProtNLM"/>
    </source>
</evidence>
<gene>
    <name evidence="2" type="ORF">FDT80_00035</name>
</gene>
<protein>
    <recommendedName>
        <fullName evidence="4">Porin family protein</fullName>
    </recommendedName>
</protein>
<keyword evidence="1" id="KW-0732">Signal</keyword>
<accession>A0A5S3PI57</accession>
<comment type="caution">
    <text evidence="2">The sequence shown here is derived from an EMBL/GenBank/DDBJ whole genome shotgun (WGS) entry which is preliminary data.</text>
</comment>
<dbReference type="AlphaFoldDB" id="A0A5S3PI57"/>
<feature type="chain" id="PRO_5024361860" description="Porin family protein" evidence="1">
    <location>
        <begin position="39"/>
        <end position="208"/>
    </location>
</feature>